<feature type="compositionally biased region" description="Basic and acidic residues" evidence="1">
    <location>
        <begin position="194"/>
        <end position="205"/>
    </location>
</feature>
<evidence type="ECO:0000313" key="4">
    <source>
        <dbReference type="Proteomes" id="UP000268908"/>
    </source>
</evidence>
<feature type="chain" id="PRO_5019837767" description="Outer membrane lipoprotein" evidence="2">
    <location>
        <begin position="23"/>
        <end position="254"/>
    </location>
</feature>
<feature type="region of interest" description="Disordered" evidence="1">
    <location>
        <begin position="234"/>
        <end position="254"/>
    </location>
</feature>
<proteinExistence type="predicted"/>
<gene>
    <name evidence="3" type="ORF">DFR35_1488</name>
</gene>
<dbReference type="Proteomes" id="UP000268908">
    <property type="component" value="Unassembled WGS sequence"/>
</dbReference>
<sequence>MKKLLTLLAATWLTGCANIADAGALLDVAVINRSSGERMTTYRHGGRLYVAGTPGDRYAVELRNRSGARVLAVLSVDGVNAVTGQTAAPRQSGYVLDAGSSAEISGWRKSMDDVAAFYFTALPDSYAARTDRPDHVGVIGVAVFRERVEPRVEEQPPALAKSETLGAARAVPAAPAAAQESRSAALADRLGTGHGERIAEGTRYTDFRRESTRPVETITIHYDSYRNLVARGIVPSPSRLPQPFPGGFVPDPRG</sequence>
<reference evidence="3 4" key="1">
    <citation type="submission" date="2018-10" db="EMBL/GenBank/DDBJ databases">
        <title>Genomic Encyclopedia of Type Strains, Phase IV (KMG-IV): sequencing the most valuable type-strain genomes for metagenomic binning, comparative biology and taxonomic classification.</title>
        <authorList>
            <person name="Goeker M."/>
        </authorList>
    </citation>
    <scope>NUCLEOTIDE SEQUENCE [LARGE SCALE GENOMIC DNA]</scope>
    <source>
        <strain evidence="3 4">DSM 26916</strain>
    </source>
</reference>
<keyword evidence="2" id="KW-0732">Signal</keyword>
<dbReference type="EMBL" id="RCCI01000005">
    <property type="protein sequence ID" value="RLJ64840.1"/>
    <property type="molecule type" value="Genomic_DNA"/>
</dbReference>
<comment type="caution">
    <text evidence="3">The sequence shown here is derived from an EMBL/GenBank/DDBJ whole genome shotgun (WGS) entry which is preliminary data.</text>
</comment>
<keyword evidence="4" id="KW-1185">Reference proteome</keyword>
<dbReference type="RefSeq" id="WP_124962450.1">
    <property type="nucleotide sequence ID" value="NZ_BHVV01000006.1"/>
</dbReference>
<name>A0A497XD16_9PROT</name>
<evidence type="ECO:0000256" key="2">
    <source>
        <dbReference type="SAM" id="SignalP"/>
    </source>
</evidence>
<dbReference type="OrthoDB" id="5393649at2"/>
<dbReference type="AlphaFoldDB" id="A0A497XD16"/>
<protein>
    <recommendedName>
        <fullName evidence="5">Outer membrane lipoprotein</fullName>
    </recommendedName>
</protein>
<evidence type="ECO:0000313" key="3">
    <source>
        <dbReference type="EMBL" id="RLJ64840.1"/>
    </source>
</evidence>
<dbReference type="PROSITE" id="PS51257">
    <property type="entry name" value="PROKAR_LIPOPROTEIN"/>
    <property type="match status" value="1"/>
</dbReference>
<feature type="region of interest" description="Disordered" evidence="1">
    <location>
        <begin position="175"/>
        <end position="205"/>
    </location>
</feature>
<feature type="compositionally biased region" description="Low complexity" evidence="1">
    <location>
        <begin position="175"/>
        <end position="187"/>
    </location>
</feature>
<organism evidence="3 4">
    <name type="scientific">Sulfurisoma sediminicola</name>
    <dbReference type="NCBI Taxonomy" id="1381557"/>
    <lineage>
        <taxon>Bacteria</taxon>
        <taxon>Pseudomonadati</taxon>
        <taxon>Pseudomonadota</taxon>
        <taxon>Betaproteobacteria</taxon>
        <taxon>Nitrosomonadales</taxon>
        <taxon>Sterolibacteriaceae</taxon>
        <taxon>Sulfurisoma</taxon>
    </lineage>
</organism>
<evidence type="ECO:0008006" key="5">
    <source>
        <dbReference type="Google" id="ProtNLM"/>
    </source>
</evidence>
<accession>A0A497XD16</accession>
<evidence type="ECO:0000256" key="1">
    <source>
        <dbReference type="SAM" id="MobiDB-lite"/>
    </source>
</evidence>
<feature type="signal peptide" evidence="2">
    <location>
        <begin position="1"/>
        <end position="22"/>
    </location>
</feature>